<reference evidence="1" key="1">
    <citation type="submission" date="2023-06" db="EMBL/GenBank/DDBJ databases">
        <authorList>
            <person name="Delattre M."/>
        </authorList>
    </citation>
    <scope>NUCLEOTIDE SEQUENCE</scope>
    <source>
        <strain evidence="1">AF72</strain>
    </source>
</reference>
<sequence length="472" mass="54277">MRVDIGGFSPGPGMLCAQFDELDRPEAERLQLVHDLLCEGSASIDALFDRLEADQLMLFNANADFFSNFIRSRTHIFKYDTESGFCQNRTDGERRVITQFIRAVAAFPMRLIDHAGMNPVGRTITQLSAEHPFLGVNVSRNRMTVEEGTQVDRKVYEVLPEKVGLTPEQMLEQYAVNSEVEMRVEKMYLPKKLVNALATQTHSYYHGSAIAIRPAKSTKLLKGPLPTIAPIQVVDVKKTELSIELFATLARLGTHAKHHLEKLLAEVAKQPQGWHDFVYIGENLDSNAIAWQEDFILDRPHIFEAFVKPRKRMRLRSSAERRFFTTILKILDKETQQSATWLKEELVCHKEIGRDFHEYLEWLESQPVSRLKDKIGTVSSRMLLRHRDSKARLGAPEVDFVETATPVWSWPKPNIFEEVMGELDSIVKVDYLREDRQVLTTRLYGLLRFYRLHGLFLPDGQLEVFLPHCSRD</sequence>
<keyword evidence="2" id="KW-1185">Reference proteome</keyword>
<dbReference type="AlphaFoldDB" id="A0AA36G6P6"/>
<proteinExistence type="predicted"/>
<dbReference type="EMBL" id="CATQJA010002651">
    <property type="protein sequence ID" value="CAJ0577756.1"/>
    <property type="molecule type" value="Genomic_DNA"/>
</dbReference>
<dbReference type="Proteomes" id="UP001177023">
    <property type="component" value="Unassembled WGS sequence"/>
</dbReference>
<organism evidence="1 2">
    <name type="scientific">Mesorhabditis spiculigera</name>
    <dbReference type="NCBI Taxonomy" id="96644"/>
    <lineage>
        <taxon>Eukaryota</taxon>
        <taxon>Metazoa</taxon>
        <taxon>Ecdysozoa</taxon>
        <taxon>Nematoda</taxon>
        <taxon>Chromadorea</taxon>
        <taxon>Rhabditida</taxon>
        <taxon>Rhabditina</taxon>
        <taxon>Rhabditomorpha</taxon>
        <taxon>Rhabditoidea</taxon>
        <taxon>Rhabditidae</taxon>
        <taxon>Mesorhabditinae</taxon>
        <taxon>Mesorhabditis</taxon>
    </lineage>
</organism>
<evidence type="ECO:0000313" key="1">
    <source>
        <dbReference type="EMBL" id="CAJ0577756.1"/>
    </source>
</evidence>
<feature type="non-terminal residue" evidence="1">
    <location>
        <position position="1"/>
    </location>
</feature>
<gene>
    <name evidence="1" type="ORF">MSPICULIGERA_LOCUS16023</name>
</gene>
<accession>A0AA36G6P6</accession>
<name>A0AA36G6P6_9BILA</name>
<comment type="caution">
    <text evidence="1">The sequence shown here is derived from an EMBL/GenBank/DDBJ whole genome shotgun (WGS) entry which is preliminary data.</text>
</comment>
<evidence type="ECO:0000313" key="2">
    <source>
        <dbReference type="Proteomes" id="UP001177023"/>
    </source>
</evidence>
<protein>
    <submittedName>
        <fullName evidence="1">Uncharacterized protein</fullName>
    </submittedName>
</protein>